<evidence type="ECO:0000313" key="1">
    <source>
        <dbReference type="EMBL" id="ADG94496.1"/>
    </source>
</evidence>
<reference evidence="1 2" key="1">
    <citation type="journal article" date="2010" name="Stand. Genomic Sci.">
        <title>Complete genome sequence of Arcobacter nitrofigilis type strain (CI).</title>
        <authorList>
            <person name="Pati A."/>
            <person name="Gronow S."/>
            <person name="Lapidus A."/>
            <person name="Copeland A."/>
            <person name="Glavina Del Rio T."/>
            <person name="Nolan M."/>
            <person name="Lucas S."/>
            <person name="Tice H."/>
            <person name="Cheng J.F."/>
            <person name="Han C."/>
            <person name="Chertkov O."/>
            <person name="Bruce D."/>
            <person name="Tapia R."/>
            <person name="Goodwin L."/>
            <person name="Pitluck S."/>
            <person name="Liolios K."/>
            <person name="Ivanova N."/>
            <person name="Mavromatis K."/>
            <person name="Chen A."/>
            <person name="Palaniappan K."/>
            <person name="Land M."/>
            <person name="Hauser L."/>
            <person name="Chang Y.J."/>
            <person name="Jeffries C.D."/>
            <person name="Detter J.C."/>
            <person name="Rohde M."/>
            <person name="Goker M."/>
            <person name="Bristow J."/>
            <person name="Eisen J.A."/>
            <person name="Markowitz V."/>
            <person name="Hugenholtz P."/>
            <person name="Klenk H.P."/>
            <person name="Kyrpides N.C."/>
        </authorList>
    </citation>
    <scope>NUCLEOTIDE SEQUENCE [LARGE SCALE GENOMIC DNA]</scope>
    <source>
        <strain evidence="2">ATCC 33309 / DSM 7299 / CCUG 15893 / LMG 7604 / NCTC 12251 / CI</strain>
    </source>
</reference>
<evidence type="ECO:0000313" key="2">
    <source>
        <dbReference type="Proteomes" id="UP000000939"/>
    </source>
</evidence>
<organism evidence="1 2">
    <name type="scientific">Arcobacter nitrofigilis (strain ATCC 33309 / DSM 7299 / CCUG 15893 / LMG 7604 / NCTC 12251 / CI)</name>
    <name type="common">Campylobacter nitrofigilis</name>
    <dbReference type="NCBI Taxonomy" id="572480"/>
    <lineage>
        <taxon>Bacteria</taxon>
        <taxon>Pseudomonadati</taxon>
        <taxon>Campylobacterota</taxon>
        <taxon>Epsilonproteobacteria</taxon>
        <taxon>Campylobacterales</taxon>
        <taxon>Arcobacteraceae</taxon>
        <taxon>Arcobacter</taxon>
    </lineage>
</organism>
<dbReference type="EMBL" id="CP001999">
    <property type="protein sequence ID" value="ADG94496.1"/>
    <property type="molecule type" value="Genomic_DNA"/>
</dbReference>
<dbReference type="eggNOG" id="COG3221">
    <property type="taxonomic scope" value="Bacteria"/>
</dbReference>
<protein>
    <submittedName>
        <fullName evidence="1">Uncharacterized protein</fullName>
    </submittedName>
</protein>
<dbReference type="KEGG" id="ant:Arnit_2848"/>
<dbReference type="Proteomes" id="UP000000939">
    <property type="component" value="Chromosome"/>
</dbReference>
<dbReference type="OrthoDB" id="5344311at2"/>
<dbReference type="RefSeq" id="WP_013136641.1">
    <property type="nucleotide sequence ID" value="NC_014166.1"/>
</dbReference>
<dbReference type="AlphaFoldDB" id="D5V776"/>
<sequence length="285" mass="33902" precursor="true">MNKIFKKIVFILIFSTTLFAQESITVGILYNKIFEDKNKAEIAVKVFLKQITNKSYGHNFKVKFYEDGKKLLNDYVNKKVTNIVIDPEFYYKNKKFIDKYKDYSWGMSQSDEIFDQYYLIKNINAESNLDSSTIKNIYYNDASQKIWLEYLTYKNKVNTLKKLKNEQKASKNLLEVFFKKDCISVVTKDLYNSMVKINPQIKRQVKIIKKSKQIFLTAIGFARKDLSKGFYEFSNIMNKDFGNNKDKLKIFAFANVKKIYFFKNDDPKLQDLNDFYLEYFKLKSK</sequence>
<keyword evidence="2" id="KW-1185">Reference proteome</keyword>
<accession>D5V776</accession>
<gene>
    <name evidence="1" type="ordered locus">Arnit_2848</name>
</gene>
<name>D5V776_ARCNC</name>
<dbReference type="STRING" id="572480.Arnit_2848"/>
<dbReference type="HOGENOM" id="CLU_975374_0_0_7"/>
<proteinExistence type="predicted"/>